<comment type="caution">
    <text evidence="2">The sequence shown here is derived from an EMBL/GenBank/DDBJ whole genome shotgun (WGS) entry which is preliminary data.</text>
</comment>
<reference evidence="2 3" key="1">
    <citation type="submission" date="2019-12" db="EMBL/GenBank/DDBJ databases">
        <title>Genomic-based taxomic classification of the family Erythrobacteraceae.</title>
        <authorList>
            <person name="Xu L."/>
        </authorList>
    </citation>
    <scope>NUCLEOTIDE SEQUENCE [LARGE SCALE GENOMIC DNA]</scope>
    <source>
        <strain evidence="2 3">KCTC 42453</strain>
    </source>
</reference>
<evidence type="ECO:0000259" key="1">
    <source>
        <dbReference type="PROSITE" id="PS51186"/>
    </source>
</evidence>
<dbReference type="RefSeq" id="WP_160754858.1">
    <property type="nucleotide sequence ID" value="NZ_WTYL01000001.1"/>
</dbReference>
<protein>
    <submittedName>
        <fullName evidence="2">GNAT family N-acetyltransferase</fullName>
    </submittedName>
</protein>
<dbReference type="Pfam" id="PF00583">
    <property type="entry name" value="Acetyltransf_1"/>
    <property type="match status" value="1"/>
</dbReference>
<dbReference type="CDD" id="cd04301">
    <property type="entry name" value="NAT_SF"/>
    <property type="match status" value="1"/>
</dbReference>
<dbReference type="Proteomes" id="UP000431922">
    <property type="component" value="Unassembled WGS sequence"/>
</dbReference>
<keyword evidence="2" id="KW-0808">Transferase</keyword>
<dbReference type="GO" id="GO:0016747">
    <property type="term" value="F:acyltransferase activity, transferring groups other than amino-acyl groups"/>
    <property type="evidence" value="ECO:0007669"/>
    <property type="project" value="InterPro"/>
</dbReference>
<organism evidence="2 3">
    <name type="scientific">Allopontixanthobacter sediminis</name>
    <dbReference type="NCBI Taxonomy" id="1689985"/>
    <lineage>
        <taxon>Bacteria</taxon>
        <taxon>Pseudomonadati</taxon>
        <taxon>Pseudomonadota</taxon>
        <taxon>Alphaproteobacteria</taxon>
        <taxon>Sphingomonadales</taxon>
        <taxon>Erythrobacteraceae</taxon>
        <taxon>Allopontixanthobacter</taxon>
    </lineage>
</organism>
<accession>A0A845B1C8</accession>
<sequence length="159" mass="17902">MDHIDHMMTIIADAFDPHWGEAWTRRQLSDSLVLPTIFYRLIGGDGVAVPSGPGGHVPDEFVPAGFILTRHVRGEEELLLIAVRPGYRGRGLGFALMKCFEVDARNRGAVHLFLEMRINNPAEKLYRACGYLPVGKRRDYYRLKDGSSLDAVTFTRELT</sequence>
<dbReference type="EMBL" id="WTYL01000001">
    <property type="protein sequence ID" value="MXP43227.1"/>
    <property type="molecule type" value="Genomic_DNA"/>
</dbReference>
<dbReference type="InterPro" id="IPR016181">
    <property type="entry name" value="Acyl_CoA_acyltransferase"/>
</dbReference>
<dbReference type="InterPro" id="IPR000182">
    <property type="entry name" value="GNAT_dom"/>
</dbReference>
<dbReference type="PROSITE" id="PS51186">
    <property type="entry name" value="GNAT"/>
    <property type="match status" value="1"/>
</dbReference>
<name>A0A845B1C8_9SPHN</name>
<keyword evidence="3" id="KW-1185">Reference proteome</keyword>
<dbReference type="AlphaFoldDB" id="A0A845B1C8"/>
<proteinExistence type="predicted"/>
<dbReference type="Gene3D" id="3.40.630.30">
    <property type="match status" value="1"/>
</dbReference>
<feature type="domain" description="N-acetyltransferase" evidence="1">
    <location>
        <begin position="1"/>
        <end position="159"/>
    </location>
</feature>
<dbReference type="OrthoDB" id="9804026at2"/>
<dbReference type="SUPFAM" id="SSF55729">
    <property type="entry name" value="Acyl-CoA N-acyltransferases (Nat)"/>
    <property type="match status" value="1"/>
</dbReference>
<evidence type="ECO:0000313" key="3">
    <source>
        <dbReference type="Proteomes" id="UP000431922"/>
    </source>
</evidence>
<evidence type="ECO:0000313" key="2">
    <source>
        <dbReference type="EMBL" id="MXP43227.1"/>
    </source>
</evidence>
<gene>
    <name evidence="2" type="ORF">GRI65_02010</name>
</gene>